<comment type="caution">
    <text evidence="4">The sequence shown here is derived from an EMBL/GenBank/DDBJ whole genome shotgun (WGS) entry which is preliminary data.</text>
</comment>
<reference evidence="4" key="2">
    <citation type="submission" date="2021-04" db="EMBL/GenBank/DDBJ databases">
        <authorList>
            <person name="Gilroy R."/>
        </authorList>
    </citation>
    <scope>NUCLEOTIDE SEQUENCE</scope>
    <source>
        <strain evidence="4">ChiHcolR34-3080</strain>
    </source>
</reference>
<feature type="domain" description="Ig-like" evidence="3">
    <location>
        <begin position="292"/>
        <end position="357"/>
    </location>
</feature>
<dbReference type="AlphaFoldDB" id="A0A9D1QC16"/>
<proteinExistence type="predicted"/>
<evidence type="ECO:0000256" key="1">
    <source>
        <dbReference type="SAM" id="MobiDB-lite"/>
    </source>
</evidence>
<accession>A0A9D1QC16</accession>
<evidence type="ECO:0000313" key="4">
    <source>
        <dbReference type="EMBL" id="HIW09854.1"/>
    </source>
</evidence>
<gene>
    <name evidence="4" type="ORF">H9890_10720</name>
</gene>
<feature type="non-terminal residue" evidence="4">
    <location>
        <position position="652"/>
    </location>
</feature>
<reference evidence="4" key="1">
    <citation type="journal article" date="2021" name="PeerJ">
        <title>Extensive microbial diversity within the chicken gut microbiome revealed by metagenomics and culture.</title>
        <authorList>
            <person name="Gilroy R."/>
            <person name="Ravi A."/>
            <person name="Getino M."/>
            <person name="Pursley I."/>
            <person name="Horton D.L."/>
            <person name="Alikhan N.F."/>
            <person name="Baker D."/>
            <person name="Gharbi K."/>
            <person name="Hall N."/>
            <person name="Watson M."/>
            <person name="Adriaenssens E.M."/>
            <person name="Foster-Nyarko E."/>
            <person name="Jarju S."/>
            <person name="Secka A."/>
            <person name="Antonio M."/>
            <person name="Oren A."/>
            <person name="Chaudhuri R.R."/>
            <person name="La Ragione R."/>
            <person name="Hildebrand F."/>
            <person name="Pallen M.J."/>
        </authorList>
    </citation>
    <scope>NUCLEOTIDE SEQUENCE</scope>
    <source>
        <strain evidence="4">ChiHcolR34-3080</strain>
    </source>
</reference>
<evidence type="ECO:0000256" key="2">
    <source>
        <dbReference type="SAM" id="SignalP"/>
    </source>
</evidence>
<feature type="signal peptide" evidence="2">
    <location>
        <begin position="1"/>
        <end position="21"/>
    </location>
</feature>
<dbReference type="PROSITE" id="PS51257">
    <property type="entry name" value="PROKAR_LIPOPROTEIN"/>
    <property type="match status" value="1"/>
</dbReference>
<protein>
    <submittedName>
        <fullName evidence="4">Bacterial Ig-like domain-containing protein</fullName>
    </submittedName>
</protein>
<feature type="chain" id="PRO_5038701421" evidence="2">
    <location>
        <begin position="22"/>
        <end position="652"/>
    </location>
</feature>
<feature type="compositionally biased region" description="Gly residues" evidence="1">
    <location>
        <begin position="152"/>
        <end position="176"/>
    </location>
</feature>
<evidence type="ECO:0000259" key="3">
    <source>
        <dbReference type="Pfam" id="PF07523"/>
    </source>
</evidence>
<organism evidence="4 5">
    <name type="scientific">Candidatus Faecalibacterium intestinigallinarum</name>
    <dbReference type="NCBI Taxonomy" id="2838581"/>
    <lineage>
        <taxon>Bacteria</taxon>
        <taxon>Bacillati</taxon>
        <taxon>Bacillota</taxon>
        <taxon>Clostridia</taxon>
        <taxon>Eubacteriales</taxon>
        <taxon>Oscillospiraceae</taxon>
        <taxon>Faecalibacterium</taxon>
    </lineage>
</organism>
<dbReference type="Gene3D" id="2.60.40.3630">
    <property type="match status" value="2"/>
</dbReference>
<dbReference type="InterPro" id="IPR022038">
    <property type="entry name" value="Ig-like_bact"/>
</dbReference>
<name>A0A9D1QC16_9FIRM</name>
<dbReference type="Proteomes" id="UP000823933">
    <property type="component" value="Unassembled WGS sequence"/>
</dbReference>
<dbReference type="EMBL" id="DXHQ01000130">
    <property type="protein sequence ID" value="HIW09854.1"/>
    <property type="molecule type" value="Genomic_DNA"/>
</dbReference>
<keyword evidence="2" id="KW-0732">Signal</keyword>
<dbReference type="Pfam" id="PF07523">
    <property type="entry name" value="Big_3"/>
    <property type="match status" value="1"/>
</dbReference>
<sequence length="652" mass="69856">MNAKKLLSTLLSAAMAVSMLAGCFGGGGNKNYSDKAADAANAAQSTVVFATDAKLSKSLQDALENFTQLDDIKDAMEADENLKSLLTSGWDLDVVAEQGEDAEAAAKAIAEKYILSIVSGKKAEGKIAMVLHDGNGYYYVAVLTYGNGGSGSGGGAGGGSGSGDGDHPGGNPGGGTDPDDPNKPGTGDDDDEEENGPVAQSIEVTKDPEKLNYFLNDYFDPTGMEITLHTNQGDRVLNSTEYTIVKEAFSETGEQKVTIIYYDQETGKELYAYVTVNVSAPEVTSIEVTKAPTKTRYLVDEEYFDPAGMEVTAYFDDGSWRVLAPSEYTVDKGPFSNVGDNEVKIAYNDATTSVTVTGVEFVKTRVTYSGEPSLGDSFDEDLLTVIAVYDDGIKNVEKEVKIFTYDSDDINADGQFTDPYVTVEVSYTDEFGVNRTGRVDIKVAYVAPVAVGLEVSLADPDKTFYVEDSITKDDLTVYAVYKDVFGSESRDKIVDYTITKPDGSTFDKAGNCEVTVAWNDLTGSITVTVAKKEHQVTIDRTGDFSKYATLSFEGSGVPFTTVKDGGTYTFRFKKTDNSQKVSGIVVDGSADEATFTSAGDIYTVTVPNVKSDITITVKFESVTPKVDSITVAWKSGATIYVGDTIDNDNWSN</sequence>
<feature type="region of interest" description="Disordered" evidence="1">
    <location>
        <begin position="152"/>
        <end position="204"/>
    </location>
</feature>
<evidence type="ECO:0000313" key="5">
    <source>
        <dbReference type="Proteomes" id="UP000823933"/>
    </source>
</evidence>